<evidence type="ECO:0000313" key="3">
    <source>
        <dbReference type="Proteomes" id="UP000013827"/>
    </source>
</evidence>
<feature type="compositionally biased region" description="Low complexity" evidence="1">
    <location>
        <begin position="19"/>
        <end position="55"/>
    </location>
</feature>
<evidence type="ECO:0000313" key="2">
    <source>
        <dbReference type="EnsemblProtists" id="EOD36396"/>
    </source>
</evidence>
<dbReference type="Proteomes" id="UP000013827">
    <property type="component" value="Unassembled WGS sequence"/>
</dbReference>
<dbReference type="RefSeq" id="XP_005788825.1">
    <property type="nucleotide sequence ID" value="XM_005788768.1"/>
</dbReference>
<dbReference type="EnsemblProtists" id="EOD36396">
    <property type="protein sequence ID" value="EOD36396"/>
    <property type="gene ID" value="EMIHUDRAFT_226431"/>
</dbReference>
<name>A0A0D3KKW1_EMIH1</name>
<dbReference type="HOGENOM" id="CLU_892638_0_0_1"/>
<reference evidence="2" key="2">
    <citation type="submission" date="2024-10" db="UniProtKB">
        <authorList>
            <consortium name="EnsemblProtists"/>
        </authorList>
    </citation>
    <scope>IDENTIFICATION</scope>
</reference>
<evidence type="ECO:0000256" key="1">
    <source>
        <dbReference type="SAM" id="MobiDB-lite"/>
    </source>
</evidence>
<sequence length="312" mass="33381">MSSESASESEADYHSADCDASGSGSTSASESGSGSGTESDSGSSRAGAGGSIRDAPPSDEDEDEDSDDGSVVKCPDGHIMDVVSANFMYGFAQCVLCPHVFNQSYEGAYRCGACNVLRCLDCDLSETALAGMTMGASDDTAPTGTLALRSNMARPIELAAGEAERERQVDDLVAQDPEGALWLARELLRRIPTARLPEESMRHYARVRCACCDTLIGDGDTATCPMARDDIIANEIQLGYDEAGLHRSARYVFYRQFIAMKYGHLGAGVRIRLPDCVVAAIRCRWPEPSCTCDHVAIARCTAHGYTGFRAQR</sequence>
<protein>
    <submittedName>
        <fullName evidence="2">Uncharacterized protein</fullName>
    </submittedName>
</protein>
<dbReference type="PaxDb" id="2903-EOD36396"/>
<keyword evidence="3" id="KW-1185">Reference proteome</keyword>
<dbReference type="KEGG" id="ehx:EMIHUDRAFT_226431"/>
<accession>A0A0D3KKW1</accession>
<feature type="region of interest" description="Disordered" evidence="1">
    <location>
        <begin position="1"/>
        <end position="72"/>
    </location>
</feature>
<proteinExistence type="predicted"/>
<feature type="compositionally biased region" description="Acidic residues" evidence="1">
    <location>
        <begin position="57"/>
        <end position="68"/>
    </location>
</feature>
<dbReference type="AlphaFoldDB" id="A0A0D3KKW1"/>
<dbReference type="GeneID" id="17281666"/>
<organism evidence="2 3">
    <name type="scientific">Emiliania huxleyi (strain CCMP1516)</name>
    <dbReference type="NCBI Taxonomy" id="280463"/>
    <lineage>
        <taxon>Eukaryota</taxon>
        <taxon>Haptista</taxon>
        <taxon>Haptophyta</taxon>
        <taxon>Prymnesiophyceae</taxon>
        <taxon>Isochrysidales</taxon>
        <taxon>Noelaerhabdaceae</taxon>
        <taxon>Emiliania</taxon>
    </lineage>
</organism>
<reference evidence="3" key="1">
    <citation type="journal article" date="2013" name="Nature">
        <title>Pan genome of the phytoplankton Emiliania underpins its global distribution.</title>
        <authorList>
            <person name="Read B.A."/>
            <person name="Kegel J."/>
            <person name="Klute M.J."/>
            <person name="Kuo A."/>
            <person name="Lefebvre S.C."/>
            <person name="Maumus F."/>
            <person name="Mayer C."/>
            <person name="Miller J."/>
            <person name="Monier A."/>
            <person name="Salamov A."/>
            <person name="Young J."/>
            <person name="Aguilar M."/>
            <person name="Claverie J.M."/>
            <person name="Frickenhaus S."/>
            <person name="Gonzalez K."/>
            <person name="Herman E.K."/>
            <person name="Lin Y.C."/>
            <person name="Napier J."/>
            <person name="Ogata H."/>
            <person name="Sarno A.F."/>
            <person name="Shmutz J."/>
            <person name="Schroeder D."/>
            <person name="de Vargas C."/>
            <person name="Verret F."/>
            <person name="von Dassow P."/>
            <person name="Valentin K."/>
            <person name="Van de Peer Y."/>
            <person name="Wheeler G."/>
            <person name="Dacks J.B."/>
            <person name="Delwiche C.F."/>
            <person name="Dyhrman S.T."/>
            <person name="Glockner G."/>
            <person name="John U."/>
            <person name="Richards T."/>
            <person name="Worden A.Z."/>
            <person name="Zhang X."/>
            <person name="Grigoriev I.V."/>
            <person name="Allen A.E."/>
            <person name="Bidle K."/>
            <person name="Borodovsky M."/>
            <person name="Bowler C."/>
            <person name="Brownlee C."/>
            <person name="Cock J.M."/>
            <person name="Elias M."/>
            <person name="Gladyshev V.N."/>
            <person name="Groth M."/>
            <person name="Guda C."/>
            <person name="Hadaegh A."/>
            <person name="Iglesias-Rodriguez M.D."/>
            <person name="Jenkins J."/>
            <person name="Jones B.M."/>
            <person name="Lawson T."/>
            <person name="Leese F."/>
            <person name="Lindquist E."/>
            <person name="Lobanov A."/>
            <person name="Lomsadze A."/>
            <person name="Malik S.B."/>
            <person name="Marsh M.E."/>
            <person name="Mackinder L."/>
            <person name="Mock T."/>
            <person name="Mueller-Roeber B."/>
            <person name="Pagarete A."/>
            <person name="Parker M."/>
            <person name="Probert I."/>
            <person name="Quesneville H."/>
            <person name="Raines C."/>
            <person name="Rensing S.A."/>
            <person name="Riano-Pachon D.M."/>
            <person name="Richier S."/>
            <person name="Rokitta S."/>
            <person name="Shiraiwa Y."/>
            <person name="Soanes D.M."/>
            <person name="van der Giezen M."/>
            <person name="Wahlund T.M."/>
            <person name="Williams B."/>
            <person name="Wilson W."/>
            <person name="Wolfe G."/>
            <person name="Wurch L.L."/>
        </authorList>
    </citation>
    <scope>NUCLEOTIDE SEQUENCE</scope>
</reference>